<feature type="compositionally biased region" description="Low complexity" evidence="1">
    <location>
        <begin position="270"/>
        <end position="290"/>
    </location>
</feature>
<feature type="compositionally biased region" description="Polar residues" evidence="1">
    <location>
        <begin position="201"/>
        <end position="229"/>
    </location>
</feature>
<dbReference type="AlphaFoldDB" id="A0AA38X5D9"/>
<dbReference type="Proteomes" id="UP001172673">
    <property type="component" value="Unassembled WGS sequence"/>
</dbReference>
<feature type="region of interest" description="Disordered" evidence="1">
    <location>
        <begin position="270"/>
        <end position="388"/>
    </location>
</feature>
<feature type="region of interest" description="Disordered" evidence="1">
    <location>
        <begin position="142"/>
        <end position="253"/>
    </location>
</feature>
<feature type="transmembrane region" description="Helical" evidence="2">
    <location>
        <begin position="39"/>
        <end position="57"/>
    </location>
</feature>
<keyword evidence="2" id="KW-0472">Membrane</keyword>
<gene>
    <name evidence="3" type="ORF">H2200_008225</name>
</gene>
<sequence length="446" mass="48559">MNAVASLFAANKAARMRDRARRQKPRFSQTVSPVVGALYISWFLIVSCFIPIPIAYYRIYTIEKKVHDNSSLRERLVDALKDPVKFQFTVIMATFTGLLFGAVVINLWLTHTILREKGWGLYRNHAGPNEWSMETIEKLDAAPKPKMQDPPPSYYDEKQTQGVIDTRRPSKQENMQMRELREKQELDRLAPVTARSPASPGPQTVQKQATSIPPTVQNQATSGPSTAHNSATSAQQGAQAPAQATQAGAHSLQGDIPGYSFHLNVVPTSNSGTGLATTTSTLPPNQSSRPPRQRKSSKSSGLPKSPGPSSSMSEHAIPRPPSPPRPQAPSHPMPEPALNMQPLPSRSQAPSHRKPVPASNMPPLPSGCQAPSHPTPEPATKKSKSSPCIDIIMNEDAHDLMSAFSREIEEFGRPSGGGHIVGEVDTADESTLPSKPYSAPYVEEEQ</sequence>
<evidence type="ECO:0000313" key="3">
    <source>
        <dbReference type="EMBL" id="KAJ9607153.1"/>
    </source>
</evidence>
<name>A0AA38X5D9_9EURO</name>
<keyword evidence="2" id="KW-0812">Transmembrane</keyword>
<accession>A0AA38X5D9</accession>
<proteinExistence type="predicted"/>
<keyword evidence="2" id="KW-1133">Transmembrane helix</keyword>
<feature type="compositionally biased region" description="Pro residues" evidence="1">
    <location>
        <begin position="318"/>
        <end position="335"/>
    </location>
</feature>
<evidence type="ECO:0000313" key="4">
    <source>
        <dbReference type="Proteomes" id="UP001172673"/>
    </source>
</evidence>
<dbReference type="EMBL" id="JAPDRK010000012">
    <property type="protein sequence ID" value="KAJ9607153.1"/>
    <property type="molecule type" value="Genomic_DNA"/>
</dbReference>
<reference evidence="3" key="1">
    <citation type="submission" date="2022-10" db="EMBL/GenBank/DDBJ databases">
        <title>Culturing micro-colonial fungi from biological soil crusts in the Mojave desert and describing Neophaeococcomyces mojavensis, and introducing the new genera and species Taxawa tesnikishii.</title>
        <authorList>
            <person name="Kurbessoian T."/>
            <person name="Stajich J.E."/>
        </authorList>
    </citation>
    <scope>NUCLEOTIDE SEQUENCE</scope>
    <source>
        <strain evidence="3">TK_41</strain>
    </source>
</reference>
<feature type="transmembrane region" description="Helical" evidence="2">
    <location>
        <begin position="88"/>
        <end position="109"/>
    </location>
</feature>
<feature type="compositionally biased region" description="Low complexity" evidence="1">
    <location>
        <begin position="230"/>
        <end position="249"/>
    </location>
</feature>
<keyword evidence="4" id="KW-1185">Reference proteome</keyword>
<feature type="compositionally biased region" description="Low complexity" evidence="1">
    <location>
        <begin position="298"/>
        <end position="315"/>
    </location>
</feature>
<feature type="region of interest" description="Disordered" evidence="1">
    <location>
        <begin position="410"/>
        <end position="446"/>
    </location>
</feature>
<protein>
    <submittedName>
        <fullName evidence="3">Uncharacterized protein</fullName>
    </submittedName>
</protein>
<comment type="caution">
    <text evidence="3">The sequence shown here is derived from an EMBL/GenBank/DDBJ whole genome shotgun (WGS) entry which is preliminary data.</text>
</comment>
<evidence type="ECO:0000256" key="2">
    <source>
        <dbReference type="SAM" id="Phobius"/>
    </source>
</evidence>
<organism evidence="3 4">
    <name type="scientific">Cladophialophora chaetospira</name>
    <dbReference type="NCBI Taxonomy" id="386627"/>
    <lineage>
        <taxon>Eukaryota</taxon>
        <taxon>Fungi</taxon>
        <taxon>Dikarya</taxon>
        <taxon>Ascomycota</taxon>
        <taxon>Pezizomycotina</taxon>
        <taxon>Eurotiomycetes</taxon>
        <taxon>Chaetothyriomycetidae</taxon>
        <taxon>Chaetothyriales</taxon>
        <taxon>Herpotrichiellaceae</taxon>
        <taxon>Cladophialophora</taxon>
    </lineage>
</organism>
<evidence type="ECO:0000256" key="1">
    <source>
        <dbReference type="SAM" id="MobiDB-lite"/>
    </source>
</evidence>
<feature type="compositionally biased region" description="Basic and acidic residues" evidence="1">
    <location>
        <begin position="155"/>
        <end position="188"/>
    </location>
</feature>